<accession>A0ACC2CU28</accession>
<evidence type="ECO:0000313" key="2">
    <source>
        <dbReference type="Proteomes" id="UP001162992"/>
    </source>
</evidence>
<dbReference type="EMBL" id="CM055100">
    <property type="protein sequence ID" value="KAJ7545546.1"/>
    <property type="molecule type" value="Genomic_DNA"/>
</dbReference>
<sequence length="175" mass="19289">MKLEEESTAKQSKGEDRRRTMTMDTRGRKSRRRGSSCCSASSALLPDCTNHVKLRRRLHEELETVRGLLNRIEARQQHILRSKELSGQGNGSGADSAQPSSSGQEGSGAIRVSMKKPGGAFTKERRAVGARMALASFNGSDSRETDKKQSHDPETANKEFSGNKRPERGDLSMKK</sequence>
<organism evidence="1 2">
    <name type="scientific">Diphasiastrum complanatum</name>
    <name type="common">Issler's clubmoss</name>
    <name type="synonym">Lycopodium complanatum</name>
    <dbReference type="NCBI Taxonomy" id="34168"/>
    <lineage>
        <taxon>Eukaryota</taxon>
        <taxon>Viridiplantae</taxon>
        <taxon>Streptophyta</taxon>
        <taxon>Embryophyta</taxon>
        <taxon>Tracheophyta</taxon>
        <taxon>Lycopodiopsida</taxon>
        <taxon>Lycopodiales</taxon>
        <taxon>Lycopodiaceae</taxon>
        <taxon>Lycopodioideae</taxon>
        <taxon>Diphasiastrum</taxon>
    </lineage>
</organism>
<evidence type="ECO:0000313" key="1">
    <source>
        <dbReference type="EMBL" id="KAJ7545546.1"/>
    </source>
</evidence>
<protein>
    <submittedName>
        <fullName evidence="1">Uncharacterized protein</fullName>
    </submittedName>
</protein>
<comment type="caution">
    <text evidence="1">The sequence shown here is derived from an EMBL/GenBank/DDBJ whole genome shotgun (WGS) entry which is preliminary data.</text>
</comment>
<keyword evidence="2" id="KW-1185">Reference proteome</keyword>
<reference evidence="2" key="1">
    <citation type="journal article" date="2024" name="Proc. Natl. Acad. Sci. U.S.A.">
        <title>Extraordinary preservation of gene collinearity over three hundred million years revealed in homosporous lycophytes.</title>
        <authorList>
            <person name="Li C."/>
            <person name="Wickell D."/>
            <person name="Kuo L.Y."/>
            <person name="Chen X."/>
            <person name="Nie B."/>
            <person name="Liao X."/>
            <person name="Peng D."/>
            <person name="Ji J."/>
            <person name="Jenkins J."/>
            <person name="Williams M."/>
            <person name="Shu S."/>
            <person name="Plott C."/>
            <person name="Barry K."/>
            <person name="Rajasekar S."/>
            <person name="Grimwood J."/>
            <person name="Han X."/>
            <person name="Sun S."/>
            <person name="Hou Z."/>
            <person name="He W."/>
            <person name="Dai G."/>
            <person name="Sun C."/>
            <person name="Schmutz J."/>
            <person name="Leebens-Mack J.H."/>
            <person name="Li F.W."/>
            <person name="Wang L."/>
        </authorList>
    </citation>
    <scope>NUCLEOTIDE SEQUENCE [LARGE SCALE GENOMIC DNA]</scope>
    <source>
        <strain evidence="2">cv. PW_Plant_1</strain>
    </source>
</reference>
<name>A0ACC2CU28_DIPCM</name>
<dbReference type="Proteomes" id="UP001162992">
    <property type="component" value="Chromosome 9"/>
</dbReference>
<gene>
    <name evidence="1" type="ORF">O6H91_09G124300</name>
</gene>
<proteinExistence type="predicted"/>